<protein>
    <submittedName>
        <fullName evidence="1">Phosphoglycolate phosphatase</fullName>
    </submittedName>
</protein>
<dbReference type="FunFam" id="3.40.50.1000:FF:000022">
    <property type="entry name" value="Phosphoglycolate phosphatase"/>
    <property type="match status" value="1"/>
</dbReference>
<dbReference type="Proteomes" id="UP000199701">
    <property type="component" value="Unassembled WGS sequence"/>
</dbReference>
<dbReference type="InterPro" id="IPR041492">
    <property type="entry name" value="HAD_2"/>
</dbReference>
<evidence type="ECO:0000313" key="1">
    <source>
        <dbReference type="EMBL" id="SEV92750.1"/>
    </source>
</evidence>
<dbReference type="SFLD" id="SFLDG01135">
    <property type="entry name" value="C1.5.6:_HAD__Beta-PGM__Phospha"/>
    <property type="match status" value="1"/>
</dbReference>
<dbReference type="PANTHER" id="PTHR43434">
    <property type="entry name" value="PHOSPHOGLYCOLATE PHOSPHATASE"/>
    <property type="match status" value="1"/>
</dbReference>
<dbReference type="Gene3D" id="3.40.50.1000">
    <property type="entry name" value="HAD superfamily/HAD-like"/>
    <property type="match status" value="1"/>
</dbReference>
<dbReference type="NCBIfam" id="TIGR01549">
    <property type="entry name" value="HAD-SF-IA-v1"/>
    <property type="match status" value="1"/>
</dbReference>
<dbReference type="InterPro" id="IPR050155">
    <property type="entry name" value="HAD-like_hydrolase_sf"/>
</dbReference>
<dbReference type="OrthoDB" id="9792518at2"/>
<dbReference type="AlphaFoldDB" id="A0A1I0MVX3"/>
<dbReference type="PANTHER" id="PTHR43434:SF20">
    <property type="entry name" value="5'-NUCLEOTIDASE"/>
    <property type="match status" value="1"/>
</dbReference>
<keyword evidence="2" id="KW-1185">Reference proteome</keyword>
<dbReference type="Pfam" id="PF13419">
    <property type="entry name" value="HAD_2"/>
    <property type="match status" value="1"/>
</dbReference>
<dbReference type="InterPro" id="IPR023214">
    <property type="entry name" value="HAD_sf"/>
</dbReference>
<dbReference type="Gene3D" id="1.10.150.240">
    <property type="entry name" value="Putative phosphatase, domain 2"/>
    <property type="match status" value="1"/>
</dbReference>
<dbReference type="STRING" id="99656.SAMN05421659_102181"/>
<dbReference type="RefSeq" id="WP_092450558.1">
    <property type="nucleotide sequence ID" value="NZ_FOJI01000002.1"/>
</dbReference>
<dbReference type="InterPro" id="IPR036412">
    <property type="entry name" value="HAD-like_sf"/>
</dbReference>
<dbReference type="GO" id="GO:0005829">
    <property type="term" value="C:cytosol"/>
    <property type="evidence" value="ECO:0007669"/>
    <property type="project" value="TreeGrafter"/>
</dbReference>
<dbReference type="SUPFAM" id="SSF56784">
    <property type="entry name" value="HAD-like"/>
    <property type="match status" value="1"/>
</dbReference>
<dbReference type="EMBL" id="FOJI01000002">
    <property type="protein sequence ID" value="SEV92750.1"/>
    <property type="molecule type" value="Genomic_DNA"/>
</dbReference>
<dbReference type="CDD" id="cd04302">
    <property type="entry name" value="HAD_5NT"/>
    <property type="match status" value="1"/>
</dbReference>
<dbReference type="SFLD" id="SFLDG01129">
    <property type="entry name" value="C1.5:_HAD__Beta-PGM__Phosphata"/>
    <property type="match status" value="1"/>
</dbReference>
<dbReference type="GO" id="GO:0004713">
    <property type="term" value="F:protein tyrosine kinase activity"/>
    <property type="evidence" value="ECO:0007669"/>
    <property type="project" value="TreeGrafter"/>
</dbReference>
<accession>A0A1I0MVX3</accession>
<organism evidence="1 2">
    <name type="scientific">[Clostridium] fimetarium</name>
    <dbReference type="NCBI Taxonomy" id="99656"/>
    <lineage>
        <taxon>Bacteria</taxon>
        <taxon>Bacillati</taxon>
        <taxon>Bacillota</taxon>
        <taxon>Clostridia</taxon>
        <taxon>Lachnospirales</taxon>
        <taxon>Lachnospiraceae</taxon>
    </lineage>
</organism>
<name>A0A1I0MVX3_9FIRM</name>
<proteinExistence type="predicted"/>
<gene>
    <name evidence="1" type="ORF">SAMN05421659_102181</name>
</gene>
<dbReference type="InterPro" id="IPR006439">
    <property type="entry name" value="HAD-SF_hydro_IA"/>
</dbReference>
<evidence type="ECO:0000313" key="2">
    <source>
        <dbReference type="Proteomes" id="UP000199701"/>
    </source>
</evidence>
<sequence length="217" mass="24716">MKNYRYIIFDLDGTITDPKVGITKSIDYALTSFGIETKKLDSLCKYIGPPLMNTFQEDYGFSEDEAKSAVSKYREYFNVTGIYENLVYCGVEEMLTNLKNNQKKLMIATSKPTEFAKRILEHFNLIQYFDFVAGSEMDGRRIDKADVIKYVMEENQITDTSEVIMIGDRKHDIIGAKTMKIAAIGVLYGYGDKDELTMAGADYILEKVEDISALFEI</sequence>
<dbReference type="InterPro" id="IPR023198">
    <property type="entry name" value="PGP-like_dom2"/>
</dbReference>
<reference evidence="1 2" key="1">
    <citation type="submission" date="2016-10" db="EMBL/GenBank/DDBJ databases">
        <authorList>
            <person name="de Groot N.N."/>
        </authorList>
    </citation>
    <scope>NUCLEOTIDE SEQUENCE [LARGE SCALE GENOMIC DNA]</scope>
    <source>
        <strain evidence="1 2">DSM 9179</strain>
    </source>
</reference>
<dbReference type="SFLD" id="SFLDS00003">
    <property type="entry name" value="Haloacid_Dehalogenase"/>
    <property type="match status" value="1"/>
</dbReference>